<feature type="transmembrane region" description="Helical" evidence="1">
    <location>
        <begin position="109"/>
        <end position="137"/>
    </location>
</feature>
<gene>
    <name evidence="2" type="ORF">ADIWIN_0130</name>
</gene>
<dbReference type="AlphaFoldDB" id="S7VXC7"/>
<reference evidence="2 3" key="1">
    <citation type="journal article" date="2013" name="Genome Announc.">
        <title>Draft Genome Sequence of Winogradskyella psychrotolerans RS-3T, Isolated from the Marine Transect of Kongsfjorden, Ny-Alesund, Svalbard, Arctic Ocean.</title>
        <authorList>
            <person name="Kumar Pinnaka A."/>
            <person name="Ara S."/>
            <person name="Singh A."/>
            <person name="Shivaji S."/>
        </authorList>
    </citation>
    <scope>NUCLEOTIDE SEQUENCE [LARGE SCALE GENOMIC DNA]</scope>
    <source>
        <strain evidence="2 3">RS-3</strain>
    </source>
</reference>
<keyword evidence="1" id="KW-0472">Membrane</keyword>
<protein>
    <recommendedName>
        <fullName evidence="4">Acyltransferase 3 domain-containing protein</fullName>
    </recommendedName>
</protein>
<evidence type="ECO:0000256" key="1">
    <source>
        <dbReference type="SAM" id="Phobius"/>
    </source>
</evidence>
<comment type="caution">
    <text evidence="2">The sequence shown here is derived from an EMBL/GenBank/DDBJ whole genome shotgun (WGS) entry which is preliminary data.</text>
</comment>
<proteinExistence type="predicted"/>
<feature type="transmembrane region" description="Helical" evidence="1">
    <location>
        <begin position="21"/>
        <end position="37"/>
    </location>
</feature>
<dbReference type="Proteomes" id="UP000014962">
    <property type="component" value="Unassembled WGS sequence"/>
</dbReference>
<organism evidence="2 3">
    <name type="scientific">Winogradskyella psychrotolerans RS-3</name>
    <dbReference type="NCBI Taxonomy" id="641526"/>
    <lineage>
        <taxon>Bacteria</taxon>
        <taxon>Pseudomonadati</taxon>
        <taxon>Bacteroidota</taxon>
        <taxon>Flavobacteriia</taxon>
        <taxon>Flavobacteriales</taxon>
        <taxon>Flavobacteriaceae</taxon>
        <taxon>Winogradskyella</taxon>
    </lineage>
</organism>
<evidence type="ECO:0000313" key="2">
    <source>
        <dbReference type="EMBL" id="EPR74766.1"/>
    </source>
</evidence>
<sequence>MVCLGRNYFIYFFLYFCKKKIGIFIKLFYCGLYWFFLEIKTGIATGFFHGVISFFMGACVYYIFKFIFVRKIDLHYTVMITTILLWLIVILYYYLGMTDSIMDSIDNRIVIYLFIKFLSFFPSFILMPLTLMFFIYIDICNDQLFKKTAWFGNITYSSYLLHFPLQIVFMLLVSWDLFPKDFYNNLFF</sequence>
<feature type="transmembrane region" description="Helical" evidence="1">
    <location>
        <begin position="43"/>
        <end position="64"/>
    </location>
</feature>
<evidence type="ECO:0000313" key="3">
    <source>
        <dbReference type="Proteomes" id="UP000014962"/>
    </source>
</evidence>
<keyword evidence="1" id="KW-1133">Transmembrane helix</keyword>
<accession>S7VXC7</accession>
<keyword evidence="3" id="KW-1185">Reference proteome</keyword>
<name>S7VXC7_9FLAO</name>
<dbReference type="STRING" id="641526.ADIWIN_0130"/>
<feature type="transmembrane region" description="Helical" evidence="1">
    <location>
        <begin position="158"/>
        <end position="178"/>
    </location>
</feature>
<feature type="transmembrane region" description="Helical" evidence="1">
    <location>
        <begin position="76"/>
        <end position="97"/>
    </location>
</feature>
<keyword evidence="1" id="KW-0812">Transmembrane</keyword>
<dbReference type="EMBL" id="ATMR01000007">
    <property type="protein sequence ID" value="EPR74766.1"/>
    <property type="molecule type" value="Genomic_DNA"/>
</dbReference>
<evidence type="ECO:0008006" key="4">
    <source>
        <dbReference type="Google" id="ProtNLM"/>
    </source>
</evidence>